<proteinExistence type="predicted"/>
<dbReference type="SUPFAM" id="SSF53474">
    <property type="entry name" value="alpha/beta-Hydrolases"/>
    <property type="match status" value="1"/>
</dbReference>
<dbReference type="PANTHER" id="PTHR43194:SF2">
    <property type="entry name" value="PEROXISOMAL MEMBRANE PROTEIN LPX1"/>
    <property type="match status" value="1"/>
</dbReference>
<reference evidence="2" key="1">
    <citation type="submission" date="2022-05" db="EMBL/GenBank/DDBJ databases">
        <authorList>
            <person name="Oliphant S.A."/>
            <person name="Watson-Haigh N.S."/>
            <person name="Sumby K.M."/>
            <person name="Gardner J.M."/>
            <person name="Jiranek V."/>
        </authorList>
    </citation>
    <scope>NUCLEOTIDE SEQUENCE</scope>
    <source>
        <strain evidence="2">Ru20-1</strain>
    </source>
</reference>
<feature type="domain" description="AB hydrolase-1" evidence="1">
    <location>
        <begin position="22"/>
        <end position="246"/>
    </location>
</feature>
<keyword evidence="2" id="KW-0378">Hydrolase</keyword>
<dbReference type="RefSeq" id="WP_252780105.1">
    <property type="nucleotide sequence ID" value="NZ_CP097478.1"/>
</dbReference>
<keyword evidence="3" id="KW-1185">Reference proteome</keyword>
<gene>
    <name evidence="2" type="ORF">M8332_06800</name>
</gene>
<protein>
    <submittedName>
        <fullName evidence="2">Alpha/beta hydrolase</fullName>
    </submittedName>
</protein>
<dbReference type="Pfam" id="PF00561">
    <property type="entry name" value="Abhydrolase_1"/>
    <property type="match status" value="1"/>
</dbReference>
<organism evidence="2 3">
    <name type="scientific">Fructilactobacillus ixorae</name>
    <dbReference type="NCBI Taxonomy" id="1750535"/>
    <lineage>
        <taxon>Bacteria</taxon>
        <taxon>Bacillati</taxon>
        <taxon>Bacillota</taxon>
        <taxon>Bacilli</taxon>
        <taxon>Lactobacillales</taxon>
        <taxon>Lactobacillaceae</taxon>
        <taxon>Fructilactobacillus</taxon>
    </lineage>
</organism>
<dbReference type="PANTHER" id="PTHR43194">
    <property type="entry name" value="HYDROLASE ALPHA/BETA FOLD FAMILY"/>
    <property type="match status" value="1"/>
</dbReference>
<evidence type="ECO:0000259" key="1">
    <source>
        <dbReference type="Pfam" id="PF00561"/>
    </source>
</evidence>
<name>A0ABY5C3C9_9LACO</name>
<dbReference type="InterPro" id="IPR050228">
    <property type="entry name" value="Carboxylesterase_BioH"/>
</dbReference>
<dbReference type="InterPro" id="IPR029058">
    <property type="entry name" value="AB_hydrolase_fold"/>
</dbReference>
<sequence length="279" mass="31587">MKFYTNDHVELVYDDQGEPSDPPVVILSGIGAYKEYWEATITTLVAHHYRVINVDARNQGQSEHTSKGLRISRHAADLFELIAQLQLTRPVLMGNSMGASTMLAYLSLYGAQNVRAVVDVDQSPKMINDANWQWGFKDLTWEDFHEVLKRPLGKATYTNFDETLFTKLQRLKKQDPYDAELNYPLLIDHATQDWRDIITHLECPLLIVSGQKSPFFAPEMGAVVAEMSKHVTAVVISQAGHLVMAEQPRRFNAELVKFLTSLPAEFSLENRSQSGYNSN</sequence>
<dbReference type="InterPro" id="IPR000073">
    <property type="entry name" value="AB_hydrolase_1"/>
</dbReference>
<dbReference type="GO" id="GO:0016787">
    <property type="term" value="F:hydrolase activity"/>
    <property type="evidence" value="ECO:0007669"/>
    <property type="project" value="UniProtKB-KW"/>
</dbReference>
<dbReference type="Gene3D" id="3.40.50.1820">
    <property type="entry name" value="alpha/beta hydrolase"/>
    <property type="match status" value="1"/>
</dbReference>
<dbReference type="EMBL" id="CP097478">
    <property type="protein sequence ID" value="USS93290.1"/>
    <property type="molecule type" value="Genomic_DNA"/>
</dbReference>
<evidence type="ECO:0000313" key="3">
    <source>
        <dbReference type="Proteomes" id="UP001057532"/>
    </source>
</evidence>
<accession>A0ABY5C3C9</accession>
<evidence type="ECO:0000313" key="2">
    <source>
        <dbReference type="EMBL" id="USS93290.1"/>
    </source>
</evidence>
<dbReference type="Proteomes" id="UP001057532">
    <property type="component" value="Chromosome"/>
</dbReference>